<accession>A0AAD1XUM3</accession>
<dbReference type="Proteomes" id="UP001295684">
    <property type="component" value="Unassembled WGS sequence"/>
</dbReference>
<reference evidence="1" key="1">
    <citation type="submission" date="2023-07" db="EMBL/GenBank/DDBJ databases">
        <authorList>
            <consortium name="AG Swart"/>
            <person name="Singh M."/>
            <person name="Singh A."/>
            <person name="Seah K."/>
            <person name="Emmerich C."/>
        </authorList>
    </citation>
    <scope>NUCLEOTIDE SEQUENCE</scope>
    <source>
        <strain evidence="1">DP1</strain>
    </source>
</reference>
<name>A0AAD1XUM3_EUPCR</name>
<gene>
    <name evidence="1" type="ORF">ECRASSUSDP1_LOCUS20638</name>
</gene>
<organism evidence="1 2">
    <name type="scientific">Euplotes crassus</name>
    <dbReference type="NCBI Taxonomy" id="5936"/>
    <lineage>
        <taxon>Eukaryota</taxon>
        <taxon>Sar</taxon>
        <taxon>Alveolata</taxon>
        <taxon>Ciliophora</taxon>
        <taxon>Intramacronucleata</taxon>
        <taxon>Spirotrichea</taxon>
        <taxon>Hypotrichia</taxon>
        <taxon>Euplotida</taxon>
        <taxon>Euplotidae</taxon>
        <taxon>Moneuplotes</taxon>
    </lineage>
</organism>
<sequence length="202" mass="23621">MNSHRPKRNTISLPSLGVSPSIFNNFKKSQAKKKSYSRLRRQANDDYKQNSLGRKARLVVNFGKRNSVSKGQTVRANLLDDEERKATNKVQSNFRYNSKHLKAKLGALQQQSREKKPGVYLCRRRLARVRKAREDRYSQNVDSLIFNTNKEFHSLSFASNLKKLLVPKWTEDPRRFLLHSELTSADHDRVNQIMQRKFGRFS</sequence>
<keyword evidence="2" id="KW-1185">Reference proteome</keyword>
<evidence type="ECO:0000313" key="2">
    <source>
        <dbReference type="Proteomes" id="UP001295684"/>
    </source>
</evidence>
<proteinExistence type="predicted"/>
<evidence type="ECO:0000313" key="1">
    <source>
        <dbReference type="EMBL" id="CAI2379229.1"/>
    </source>
</evidence>
<comment type="caution">
    <text evidence="1">The sequence shown here is derived from an EMBL/GenBank/DDBJ whole genome shotgun (WGS) entry which is preliminary data.</text>
</comment>
<protein>
    <submittedName>
        <fullName evidence="1">Uncharacterized protein</fullName>
    </submittedName>
</protein>
<dbReference type="EMBL" id="CAMPGE010021049">
    <property type="protein sequence ID" value="CAI2379229.1"/>
    <property type="molecule type" value="Genomic_DNA"/>
</dbReference>
<dbReference type="AlphaFoldDB" id="A0AAD1XUM3"/>